<dbReference type="PANTHER" id="PTHR23155:SF901">
    <property type="entry name" value="DISEASE RESISTANCE PROTEIN RPM1"/>
    <property type="match status" value="1"/>
</dbReference>
<keyword evidence="13" id="KW-1185">Reference proteome</keyword>
<dbReference type="EMBL" id="MU629651">
    <property type="protein sequence ID" value="KAJ1255700.1"/>
    <property type="molecule type" value="Genomic_DNA"/>
</dbReference>
<feature type="domain" description="NB-ARC" evidence="8">
    <location>
        <begin position="194"/>
        <end position="343"/>
    </location>
</feature>
<gene>
    <name evidence="12" type="ORF">BS78_K170200</name>
</gene>
<evidence type="ECO:0000256" key="2">
    <source>
        <dbReference type="ARBA" id="ARBA00022614"/>
    </source>
</evidence>
<evidence type="ECO:0000256" key="1">
    <source>
        <dbReference type="ARBA" id="ARBA00008894"/>
    </source>
</evidence>
<dbReference type="InterPro" id="IPR042197">
    <property type="entry name" value="Apaf_helical"/>
</dbReference>
<keyword evidence="3" id="KW-0677">Repeat</keyword>
<dbReference type="Gene3D" id="3.80.10.10">
    <property type="entry name" value="Ribonuclease Inhibitor"/>
    <property type="match status" value="1"/>
</dbReference>
<dbReference type="GO" id="GO:0002758">
    <property type="term" value="P:innate immune response-activating signaling pathway"/>
    <property type="evidence" value="ECO:0007669"/>
    <property type="project" value="UniProtKB-ARBA"/>
</dbReference>
<evidence type="ECO:0000256" key="6">
    <source>
        <dbReference type="ARBA" id="ARBA00023054"/>
    </source>
</evidence>
<feature type="domain" description="Disease resistance N-terminal" evidence="9">
    <location>
        <begin position="13"/>
        <end position="99"/>
    </location>
</feature>
<name>A0A9W8CF01_9POAL</name>
<evidence type="ECO:0000313" key="13">
    <source>
        <dbReference type="Proteomes" id="UP001164776"/>
    </source>
</evidence>
<evidence type="ECO:0000256" key="3">
    <source>
        <dbReference type="ARBA" id="ARBA00022737"/>
    </source>
</evidence>
<dbReference type="FunFam" id="1.10.10.10:FF:000322">
    <property type="entry name" value="Probable disease resistance protein At1g63360"/>
    <property type="match status" value="1"/>
</dbReference>
<dbReference type="PANTHER" id="PTHR23155">
    <property type="entry name" value="DISEASE RESISTANCE PROTEIN RP"/>
    <property type="match status" value="1"/>
</dbReference>
<keyword evidence="6 7" id="KW-0175">Coiled coil</keyword>
<keyword evidence="2" id="KW-0433">Leucine-rich repeat</keyword>
<evidence type="ECO:0000259" key="9">
    <source>
        <dbReference type="Pfam" id="PF18052"/>
    </source>
</evidence>
<keyword evidence="4" id="KW-0547">Nucleotide-binding</keyword>
<dbReference type="InterPro" id="IPR044974">
    <property type="entry name" value="Disease_R_plants"/>
</dbReference>
<dbReference type="OrthoDB" id="2973320at2759"/>
<dbReference type="InterPro" id="IPR058922">
    <property type="entry name" value="WHD_DRP"/>
</dbReference>
<keyword evidence="5" id="KW-0611">Plant defense</keyword>
<comment type="caution">
    <text evidence="12">The sequence shown here is derived from an EMBL/GenBank/DDBJ whole genome shotgun (WGS) entry which is preliminary data.</text>
</comment>
<dbReference type="GO" id="GO:0043531">
    <property type="term" value="F:ADP binding"/>
    <property type="evidence" value="ECO:0007669"/>
    <property type="project" value="InterPro"/>
</dbReference>
<dbReference type="Gene3D" id="1.20.5.4130">
    <property type="match status" value="1"/>
</dbReference>
<feature type="domain" description="Disease resistance R13L4/SHOC-2-like LRR" evidence="11">
    <location>
        <begin position="561"/>
        <end position="928"/>
    </location>
</feature>
<dbReference type="InterPro" id="IPR002182">
    <property type="entry name" value="NB-ARC"/>
</dbReference>
<accession>A0A9W8CF01</accession>
<dbReference type="Gene3D" id="1.10.8.430">
    <property type="entry name" value="Helical domain of apoptotic protease-activating factors"/>
    <property type="match status" value="1"/>
</dbReference>
<dbReference type="Proteomes" id="UP001164776">
    <property type="component" value="Unassembled WGS sequence"/>
</dbReference>
<evidence type="ECO:0000259" key="10">
    <source>
        <dbReference type="Pfam" id="PF23559"/>
    </source>
</evidence>
<dbReference type="InterPro" id="IPR027417">
    <property type="entry name" value="P-loop_NTPase"/>
</dbReference>
<sequence length="933" mass="104954">MAELLVSASTGTMGSLLSKLATMISDECKALKDVSGDIKELKKELEHMHAFLLDKADVEYPDEQTKLRVRDVRELSYDIEDNIDKFMVHLDRESSPKGRGFKVLVDKCKKLTSDIKIRRQIAKEVKDIKNQIKETSERYARYSTASGCSTRNAVVDTRVLAVFKDASELVGLDGPSDELIRLLKSEEDGDSARQLEVVSIVGFGGLGKTTLANHVYNKLGENFDCRAFVSISRNPDIIKILSSVLSQISNQKNATGPAAEVHEIIKEIRGFLRDKRYFIVVDDIWDVQAWKIMECAFAKSSLGSRIMITTRKMDVAKTCSSPHEDHVYNIKPLSDVDSKKIFFKRIFGCEEKCPSELREVSDGILRKCGGLPLAIIAISSLLATGQRKEDQWERVRRSIGFAFGKSSEIDGMRAILSLSYFDLPHYLRSCLMYLTLFSEDYEIERPRLVHRWIAEGFICGQDEHDLVELGDMYFHELINRSLVQPVDIGYDGKAWGCRVHDTILDFLIHKSAEENFCTTLMSSNQSGLPGVLEAKVHRLSLLNAYASEEQASICPRMDTSHLRSYSIFGQNSKQQLSLISDAHYLRVLDIQSCCTLEDDDLINIGRLYQLRYLNVSNTDITSLPTNIGGLQYLETLNARYCPGLRKLPEAVTRLKQLVRLFLSRGTILPDGIGNLKNLQEFGDYIYVPKCSLNFPQELGELTNMRNLSIWLDMIEGDKAWYMEKLVSSLNKLDACNLRDLSLELNLRRYGGIEGGIVFPALYSIRTVWLQIPEVFKITKWLTSLVNLEYLTIYADVIEQQDIELIGSIPTLLALSIAVDEICNAGPEVFVLHGFQRLQSFSFDSGSTGLMVQVEGGAMPTLKDLKLDVHPSSFKSTVLGGFDFGIKHLSCLASITLNINCRGVMSSVVEAAERALKSMVETHTNRPTFLIGRY</sequence>
<dbReference type="GO" id="GO:0009626">
    <property type="term" value="P:plant-type hypersensitive response"/>
    <property type="evidence" value="ECO:0007669"/>
    <property type="project" value="UniProtKB-ARBA"/>
</dbReference>
<dbReference type="InterPro" id="IPR032675">
    <property type="entry name" value="LRR_dom_sf"/>
</dbReference>
<reference evidence="12 13" key="1">
    <citation type="submission" date="2022-10" db="EMBL/GenBank/DDBJ databases">
        <title>WGS assembly of Paspalum vaginatum 540-79.</title>
        <authorList>
            <person name="Sun G."/>
            <person name="Wase N."/>
            <person name="Shu S."/>
            <person name="Jenkins J."/>
            <person name="Zhou B."/>
            <person name="Torres-Rodriguez J."/>
            <person name="Chen C."/>
            <person name="Sandor L."/>
            <person name="Plott C."/>
            <person name="Yoshinga Y."/>
            <person name="Daum C."/>
            <person name="Qi P."/>
            <person name="Barry K."/>
            <person name="Lipzen A."/>
            <person name="Berry L."/>
            <person name="Pedersen C."/>
            <person name="Gottilla T."/>
            <person name="Foltz A."/>
            <person name="Yu H."/>
            <person name="O'Malley R."/>
            <person name="Zhang C."/>
            <person name="Devos K."/>
            <person name="Sigmon B."/>
            <person name="Yu B."/>
            <person name="Obata T."/>
            <person name="Schmutz J."/>
            <person name="Schnable J."/>
        </authorList>
    </citation>
    <scope>NUCLEOTIDE SEQUENCE [LARGE SCALE GENOMIC DNA]</scope>
    <source>
        <strain evidence="13">cv. 540-79</strain>
    </source>
</reference>
<dbReference type="InterPro" id="IPR036388">
    <property type="entry name" value="WH-like_DNA-bd_sf"/>
</dbReference>
<dbReference type="InterPro" id="IPR038005">
    <property type="entry name" value="RX-like_CC"/>
</dbReference>
<dbReference type="Pfam" id="PF23559">
    <property type="entry name" value="WHD_DRP"/>
    <property type="match status" value="1"/>
</dbReference>
<organism evidence="12 13">
    <name type="scientific">Paspalum vaginatum</name>
    <name type="common">seashore paspalum</name>
    <dbReference type="NCBI Taxonomy" id="158149"/>
    <lineage>
        <taxon>Eukaryota</taxon>
        <taxon>Viridiplantae</taxon>
        <taxon>Streptophyta</taxon>
        <taxon>Embryophyta</taxon>
        <taxon>Tracheophyta</taxon>
        <taxon>Spermatophyta</taxon>
        <taxon>Magnoliopsida</taxon>
        <taxon>Liliopsida</taxon>
        <taxon>Poales</taxon>
        <taxon>Poaceae</taxon>
        <taxon>PACMAD clade</taxon>
        <taxon>Panicoideae</taxon>
        <taxon>Andropogonodae</taxon>
        <taxon>Paspaleae</taxon>
        <taxon>Paspalinae</taxon>
        <taxon>Paspalum</taxon>
    </lineage>
</organism>
<dbReference type="Pfam" id="PF23598">
    <property type="entry name" value="LRR_14"/>
    <property type="match status" value="1"/>
</dbReference>
<dbReference type="GO" id="GO:0042742">
    <property type="term" value="P:defense response to bacterium"/>
    <property type="evidence" value="ECO:0007669"/>
    <property type="project" value="UniProtKB-ARBA"/>
</dbReference>
<proteinExistence type="inferred from homology"/>
<evidence type="ECO:0000256" key="5">
    <source>
        <dbReference type="ARBA" id="ARBA00022821"/>
    </source>
</evidence>
<dbReference type="Gene3D" id="1.10.10.10">
    <property type="entry name" value="Winged helix-like DNA-binding domain superfamily/Winged helix DNA-binding domain"/>
    <property type="match status" value="1"/>
</dbReference>
<dbReference type="SUPFAM" id="SSF52540">
    <property type="entry name" value="P-loop containing nucleoside triphosphate hydrolases"/>
    <property type="match status" value="1"/>
</dbReference>
<feature type="coiled-coil region" evidence="7">
    <location>
        <begin position="118"/>
        <end position="145"/>
    </location>
</feature>
<dbReference type="InterPro" id="IPR041118">
    <property type="entry name" value="Rx_N"/>
</dbReference>
<comment type="similarity">
    <text evidence="1">Belongs to the disease resistance NB-LRR family.</text>
</comment>
<evidence type="ECO:0000313" key="12">
    <source>
        <dbReference type="EMBL" id="KAJ1255700.1"/>
    </source>
</evidence>
<evidence type="ECO:0000256" key="4">
    <source>
        <dbReference type="ARBA" id="ARBA00022741"/>
    </source>
</evidence>
<dbReference type="CDD" id="cd14798">
    <property type="entry name" value="RX-CC_like"/>
    <property type="match status" value="1"/>
</dbReference>
<dbReference type="Gene3D" id="3.40.50.300">
    <property type="entry name" value="P-loop containing nucleotide triphosphate hydrolases"/>
    <property type="match status" value="1"/>
</dbReference>
<feature type="domain" description="Disease resistance protein winged helix" evidence="10">
    <location>
        <begin position="436"/>
        <end position="506"/>
    </location>
</feature>
<evidence type="ECO:0000256" key="7">
    <source>
        <dbReference type="SAM" id="Coils"/>
    </source>
</evidence>
<evidence type="ECO:0000259" key="8">
    <source>
        <dbReference type="Pfam" id="PF00931"/>
    </source>
</evidence>
<dbReference type="InterPro" id="IPR055414">
    <property type="entry name" value="LRR_R13L4/SHOC2-like"/>
</dbReference>
<dbReference type="PRINTS" id="PR00364">
    <property type="entry name" value="DISEASERSIST"/>
</dbReference>
<evidence type="ECO:0000259" key="11">
    <source>
        <dbReference type="Pfam" id="PF23598"/>
    </source>
</evidence>
<protein>
    <submittedName>
        <fullName evidence="12">Uncharacterized protein</fullName>
    </submittedName>
</protein>
<dbReference type="AlphaFoldDB" id="A0A9W8CF01"/>
<dbReference type="Pfam" id="PF00931">
    <property type="entry name" value="NB-ARC"/>
    <property type="match status" value="1"/>
</dbReference>
<dbReference type="SUPFAM" id="SSF52058">
    <property type="entry name" value="L domain-like"/>
    <property type="match status" value="1"/>
</dbReference>
<dbReference type="Pfam" id="PF18052">
    <property type="entry name" value="Rx_N"/>
    <property type="match status" value="1"/>
</dbReference>